<feature type="domain" description="FAD-dependent urate hydroxylase HpyO/Asp monooxygenase CreE-like FAD/NAD(P)-binding" evidence="5">
    <location>
        <begin position="4"/>
        <end position="143"/>
    </location>
</feature>
<dbReference type="OrthoDB" id="3275594at2"/>
<dbReference type="InterPro" id="IPR036188">
    <property type="entry name" value="FAD/NAD-bd_sf"/>
</dbReference>
<dbReference type="SUPFAM" id="SSF51905">
    <property type="entry name" value="FAD/NAD(P)-binding domain"/>
    <property type="match status" value="1"/>
</dbReference>
<dbReference type="Proteomes" id="UP000182237">
    <property type="component" value="Chromosome I"/>
</dbReference>
<sequence length="917" mass="97639">MKVAIIGAGPRGLWAAEELFSRARERGAAIELSVYNDGPVATAGGLGSYQPDLPAEWVLNVPAETVHTRLGGLNEWRGDDDEYPSRRVVGRFIAASWSALAHWVPAGCTVQIVDHRVDEIIPADGGVAVDGTRYDEALLATGHAEDWPGALAPDSVEGVNTVVRAFPPGNLDAIGAHDTALVRGAALTFVDVVRYCRAGIFYPVARGGRFMDVKCHLAPDQAAQLRPALRAAEDSIRGAAGFTELIDALADLSLDVLAAAGGAGDKAGVRAVLAGRDGTDPVEDLRASYEVAVGSRAWTPAAAVGYAFRAAYGAVVERASFGGRDSLGGERFGELTTTLERVAFGPPAETAGQVLGMIESGRIRTDLLGRGDEDLTALAREVGATAVVDAVNAPPGPVKGTVAGLLVERGIARVHGETGAIMVERDGTLVGQQHLAAAGRMSEGWILGHDTLRRGEHEVIPAWARRVSRAALADPERVHGMPPLRACLEPWAQRLLADNEACRGLIRDFSSPVNVVDAEPLKRNAAELVEAAAAEGVELRLYYARKANKALAFVDAVRDAGHGVDVASENELRQVLERGVRGRDIILTAAVKPDALLRLAIDSGVVISVDNAGEYERIADLAAGRTVRVAPRLAPDPAAVAPTRFGERKDTWLRCCSSARAGVRVVGVHVHLNGYAAADRRVALEEAVRLVDGLRDAGHELEFIDLGGGVPMSYLAHEEQWRAYEQAIAAQPHGYAEPFTWKADPLTTVYPYWQSPTRGAWLREVLGGGTAAALRERGLRLHLEPGRALLDGCGLTLAEVAFVKERSDGVPLVGLYMNRTQCRSTSDDYLVDPILIRASEPGEELEAFLVGAYCIEDELILRRKVRFPSGVAPGDIVAIPNTAGYLMHILESASHQIPLARNVVWPAGELDAIDAAG</sequence>
<dbReference type="InterPro" id="IPR009006">
    <property type="entry name" value="Ala_racemase/Decarboxylase_C"/>
</dbReference>
<dbReference type="PROSITE" id="PS00878">
    <property type="entry name" value="ODR_DC_2_1"/>
    <property type="match status" value="1"/>
</dbReference>
<dbReference type="eggNOG" id="COG4529">
    <property type="taxonomic scope" value="Bacteria"/>
</dbReference>
<dbReference type="STRING" id="1203190.GCA_000312345_02175"/>
<protein>
    <submittedName>
        <fullName evidence="6">Diaminopimelate decarboxylase</fullName>
    </submittedName>
</protein>
<evidence type="ECO:0000313" key="6">
    <source>
        <dbReference type="EMBL" id="SDS13879.1"/>
    </source>
</evidence>
<reference evidence="6 7" key="1">
    <citation type="submission" date="2016-10" db="EMBL/GenBank/DDBJ databases">
        <authorList>
            <person name="de Groot N.N."/>
        </authorList>
    </citation>
    <scope>NUCLEOTIDE SEQUENCE [LARGE SCALE GENOMIC DNA]</scope>
    <source>
        <strain evidence="6 7">DSM 45434</strain>
    </source>
</reference>
<dbReference type="GO" id="GO:0008836">
    <property type="term" value="F:diaminopimelate decarboxylase activity"/>
    <property type="evidence" value="ECO:0007669"/>
    <property type="project" value="TreeGrafter"/>
</dbReference>
<dbReference type="SUPFAM" id="SSF51419">
    <property type="entry name" value="PLP-binding barrel"/>
    <property type="match status" value="1"/>
</dbReference>
<dbReference type="InterPro" id="IPR038732">
    <property type="entry name" value="HpyO/CreE_NAD-binding"/>
</dbReference>
<dbReference type="InterPro" id="IPR022644">
    <property type="entry name" value="De-COase2_N"/>
</dbReference>
<dbReference type="eggNOG" id="COG0019">
    <property type="taxonomic scope" value="Bacteria"/>
</dbReference>
<dbReference type="RefSeq" id="WP_019194953.1">
    <property type="nucleotide sequence ID" value="NZ_LT629765.1"/>
</dbReference>
<dbReference type="Gene3D" id="3.20.20.10">
    <property type="entry name" value="Alanine racemase"/>
    <property type="match status" value="1"/>
</dbReference>
<dbReference type="PANTHER" id="PTHR43727">
    <property type="entry name" value="DIAMINOPIMELATE DECARBOXYLASE"/>
    <property type="match status" value="1"/>
</dbReference>
<dbReference type="InterPro" id="IPR022657">
    <property type="entry name" value="De-COase2_CS"/>
</dbReference>
<proteinExistence type="predicted"/>
<dbReference type="SUPFAM" id="SSF50621">
    <property type="entry name" value="Alanine racemase C-terminal domain-like"/>
    <property type="match status" value="1"/>
</dbReference>
<dbReference type="GO" id="GO:0009089">
    <property type="term" value="P:lysine biosynthetic process via diaminopimelate"/>
    <property type="evidence" value="ECO:0007669"/>
    <property type="project" value="TreeGrafter"/>
</dbReference>
<dbReference type="AlphaFoldDB" id="A0A1H1PT28"/>
<keyword evidence="7" id="KW-1185">Reference proteome</keyword>
<evidence type="ECO:0000256" key="3">
    <source>
        <dbReference type="ARBA" id="ARBA00022898"/>
    </source>
</evidence>
<keyword evidence="2" id="KW-0456">Lyase</keyword>
<comment type="cofactor">
    <cofactor evidence="1">
        <name>pyridoxal 5'-phosphate</name>
        <dbReference type="ChEBI" id="CHEBI:597326"/>
    </cofactor>
</comment>
<dbReference type="Gene3D" id="2.40.37.10">
    <property type="entry name" value="Lyase, Ornithine Decarboxylase, Chain A, domain 1"/>
    <property type="match status" value="1"/>
</dbReference>
<evidence type="ECO:0000256" key="1">
    <source>
        <dbReference type="ARBA" id="ARBA00001933"/>
    </source>
</evidence>
<evidence type="ECO:0000256" key="2">
    <source>
        <dbReference type="ARBA" id="ARBA00022793"/>
    </source>
</evidence>
<dbReference type="InterPro" id="IPR029066">
    <property type="entry name" value="PLP-binding_barrel"/>
</dbReference>
<keyword evidence="3" id="KW-0663">Pyridoxal phosphate</keyword>
<keyword evidence="2" id="KW-0210">Decarboxylase</keyword>
<name>A0A1H1PT28_9CORY</name>
<accession>A0A1H1PT28</accession>
<evidence type="ECO:0000259" key="5">
    <source>
        <dbReference type="Pfam" id="PF13454"/>
    </source>
</evidence>
<dbReference type="PROSITE" id="PS00879">
    <property type="entry name" value="ODR_DC_2_2"/>
    <property type="match status" value="1"/>
</dbReference>
<evidence type="ECO:0000259" key="4">
    <source>
        <dbReference type="Pfam" id="PF02784"/>
    </source>
</evidence>
<dbReference type="InterPro" id="IPR022653">
    <property type="entry name" value="De-COase2_pyr-phos_BS"/>
</dbReference>
<feature type="domain" description="Orn/DAP/Arg decarboxylase 2 N-terminal" evidence="4">
    <location>
        <begin position="538"/>
        <end position="726"/>
    </location>
</feature>
<dbReference type="PRINTS" id="PR01179">
    <property type="entry name" value="ODADCRBXLASE"/>
</dbReference>
<dbReference type="InterPro" id="IPR000183">
    <property type="entry name" value="Orn/DAP/Arg_de-COase"/>
</dbReference>
<dbReference type="EMBL" id="LT629765">
    <property type="protein sequence ID" value="SDS13879.1"/>
    <property type="molecule type" value="Genomic_DNA"/>
</dbReference>
<dbReference type="Pfam" id="PF02784">
    <property type="entry name" value="Orn_Arg_deC_N"/>
    <property type="match status" value="1"/>
</dbReference>
<dbReference type="Pfam" id="PF13454">
    <property type="entry name" value="NAD_binding_9"/>
    <property type="match status" value="1"/>
</dbReference>
<dbReference type="PANTHER" id="PTHR43727:SF2">
    <property type="entry name" value="GROUP IV DECARBOXYLASE"/>
    <property type="match status" value="1"/>
</dbReference>
<organism evidence="6 7">
    <name type="scientific">Corynebacterium timonense</name>
    <dbReference type="NCBI Taxonomy" id="441500"/>
    <lineage>
        <taxon>Bacteria</taxon>
        <taxon>Bacillati</taxon>
        <taxon>Actinomycetota</taxon>
        <taxon>Actinomycetes</taxon>
        <taxon>Mycobacteriales</taxon>
        <taxon>Corynebacteriaceae</taxon>
        <taxon>Corynebacterium</taxon>
    </lineage>
</organism>
<evidence type="ECO:0000313" key="7">
    <source>
        <dbReference type="Proteomes" id="UP000182237"/>
    </source>
</evidence>
<gene>
    <name evidence="6" type="ORF">SAMN04488539_1086</name>
</gene>